<name>A0A848B2H3_9BACT</name>
<accession>A0A848B2H3</accession>
<comment type="caution">
    <text evidence="1">The sequence shown here is derived from an EMBL/GenBank/DDBJ whole genome shotgun (WGS) entry which is preliminary data.</text>
</comment>
<evidence type="ECO:0000313" key="1">
    <source>
        <dbReference type="EMBL" id="NMD88427.1"/>
    </source>
</evidence>
<dbReference type="EMBL" id="JABAEW010000045">
    <property type="protein sequence ID" value="NMD88427.1"/>
    <property type="molecule type" value="Genomic_DNA"/>
</dbReference>
<gene>
    <name evidence="1" type="ORF">HF882_17710</name>
</gene>
<proteinExistence type="predicted"/>
<organism evidence="1 2">
    <name type="scientific">Victivallis vadensis</name>
    <dbReference type="NCBI Taxonomy" id="172901"/>
    <lineage>
        <taxon>Bacteria</taxon>
        <taxon>Pseudomonadati</taxon>
        <taxon>Lentisphaerota</taxon>
        <taxon>Lentisphaeria</taxon>
        <taxon>Victivallales</taxon>
        <taxon>Victivallaceae</taxon>
        <taxon>Victivallis</taxon>
    </lineage>
</organism>
<dbReference type="AlphaFoldDB" id="A0A848B2H3"/>
<dbReference type="RefSeq" id="WP_168963546.1">
    <property type="nucleotide sequence ID" value="NZ_JABAEW010000045.1"/>
</dbReference>
<evidence type="ECO:0000313" key="2">
    <source>
        <dbReference type="Proteomes" id="UP000576225"/>
    </source>
</evidence>
<dbReference type="Proteomes" id="UP000576225">
    <property type="component" value="Unassembled WGS sequence"/>
</dbReference>
<protein>
    <submittedName>
        <fullName evidence="1">DUF4276 family protein</fullName>
    </submittedName>
</protein>
<reference evidence="1 2" key="1">
    <citation type="submission" date="2020-04" db="EMBL/GenBank/DDBJ databases">
        <authorList>
            <person name="Hitch T.C.A."/>
            <person name="Wylensek D."/>
            <person name="Clavel T."/>
        </authorList>
    </citation>
    <scope>NUCLEOTIDE SEQUENCE [LARGE SCALE GENOMIC DNA]</scope>
    <source>
        <strain evidence="1 2">COR2-253-APC-1A</strain>
    </source>
</reference>
<sequence>MIFRIAVREVESWIIADKEGIAEFLNVAVANFTDLPDNISDPKQFIFKVIRHKCRNKKYKEMLPLRGQAIGIEYNPQIVSFITNNWNIENAMNKSPSLKRAIQCFASRLSSI</sequence>